<dbReference type="OrthoDB" id="1853825at2"/>
<feature type="domain" description="Helix-turn-helix" evidence="1">
    <location>
        <begin position="14"/>
        <end position="61"/>
    </location>
</feature>
<dbReference type="InterPro" id="IPR041657">
    <property type="entry name" value="HTH_17"/>
</dbReference>
<protein>
    <recommendedName>
        <fullName evidence="1">Helix-turn-helix domain-containing protein</fullName>
    </recommendedName>
</protein>
<dbReference type="AlphaFoldDB" id="A0A2U2N0I8"/>
<evidence type="ECO:0000313" key="3">
    <source>
        <dbReference type="Proteomes" id="UP000245876"/>
    </source>
</evidence>
<dbReference type="EMBL" id="QFFM01000032">
    <property type="protein sequence ID" value="PWG62761.1"/>
    <property type="molecule type" value="Genomic_DNA"/>
</dbReference>
<evidence type="ECO:0000313" key="2">
    <source>
        <dbReference type="EMBL" id="PWG62761.1"/>
    </source>
</evidence>
<proteinExistence type="predicted"/>
<sequence length="75" mass="8384">MSVSVRKDINIPKVLTIAETASLMRCSKRHVQHLMYSGILKYYKPTPRRVLIDLESVEALFAVPANAAVLKDSAK</sequence>
<dbReference type="Proteomes" id="UP000245876">
    <property type="component" value="Unassembled WGS sequence"/>
</dbReference>
<organism evidence="2 3">
    <name type="scientific">Bifidobacterium callitrichidarum</name>
    <dbReference type="NCBI Taxonomy" id="2052941"/>
    <lineage>
        <taxon>Bacteria</taxon>
        <taxon>Bacillati</taxon>
        <taxon>Actinomycetota</taxon>
        <taxon>Actinomycetes</taxon>
        <taxon>Bifidobacteriales</taxon>
        <taxon>Bifidobacteriaceae</taxon>
        <taxon>Bifidobacterium</taxon>
    </lineage>
</organism>
<keyword evidence="3" id="KW-1185">Reference proteome</keyword>
<gene>
    <name evidence="2" type="ORF">DF196_11710</name>
</gene>
<evidence type="ECO:0000259" key="1">
    <source>
        <dbReference type="Pfam" id="PF12728"/>
    </source>
</evidence>
<dbReference type="Pfam" id="PF12728">
    <property type="entry name" value="HTH_17"/>
    <property type="match status" value="1"/>
</dbReference>
<accession>A0A2U2N0I8</accession>
<dbReference type="RefSeq" id="WP_109057981.1">
    <property type="nucleotide sequence ID" value="NZ_QFFM01000032.1"/>
</dbReference>
<comment type="caution">
    <text evidence="2">The sequence shown here is derived from an EMBL/GenBank/DDBJ whole genome shotgun (WGS) entry which is preliminary data.</text>
</comment>
<name>A0A2U2N0I8_9BIFI</name>
<reference evidence="2 3" key="1">
    <citation type="journal article" date="2018" name="Int. J. Syst. Evol. Microbiol.">
        <title>Bifidobacterium callitrichidarum sp. nov. from the faeces of the emperor tamarin (Saguinus imperator).</title>
        <authorList>
            <person name="Modesto M."/>
            <person name="Michelini S."/>
            <person name="Sansosti M.C."/>
            <person name="De Filippo C."/>
            <person name="Cavalieri D."/>
            <person name="Qvirist L."/>
            <person name="Andlid T."/>
            <person name="Spiezio C."/>
            <person name="Sandri C."/>
            <person name="Pascarelli S."/>
            <person name="Sgorbati B."/>
            <person name="Mattarelli P."/>
        </authorList>
    </citation>
    <scope>NUCLEOTIDE SEQUENCE [LARGE SCALE GENOMIC DNA]</scope>
    <source>
        <strain evidence="2 3">TRI 5</strain>
    </source>
</reference>